<dbReference type="GO" id="GO:0016020">
    <property type="term" value="C:membrane"/>
    <property type="evidence" value="ECO:0007669"/>
    <property type="project" value="UniProtKB-SubCell"/>
</dbReference>
<comment type="subcellular location">
    <subcellularLocation>
        <location evidence="1">Membrane</location>
        <topology evidence="1">Multi-pass membrane protein</topology>
    </subcellularLocation>
</comment>
<dbReference type="PANTHER" id="PTHR21041">
    <property type="entry name" value="DENDRITIC CELL-SPECIFIC TRANSMEMBRANE PROTEIN"/>
    <property type="match status" value="1"/>
</dbReference>
<name>A0A3B4CQ96_PYGNA</name>
<dbReference type="InterPro" id="IPR051856">
    <property type="entry name" value="CSR-E3_Ligase_Protein"/>
</dbReference>
<dbReference type="Ensembl" id="ENSPNAT00000020071.2">
    <property type="protein sequence ID" value="ENSPNAP00000012724.2"/>
    <property type="gene ID" value="ENSPNAG00000018510.2"/>
</dbReference>
<organism evidence="7 8">
    <name type="scientific">Pygocentrus nattereri</name>
    <name type="common">Red-bellied piranha</name>
    <dbReference type="NCBI Taxonomy" id="42514"/>
    <lineage>
        <taxon>Eukaryota</taxon>
        <taxon>Metazoa</taxon>
        <taxon>Chordata</taxon>
        <taxon>Craniata</taxon>
        <taxon>Vertebrata</taxon>
        <taxon>Euteleostomi</taxon>
        <taxon>Actinopterygii</taxon>
        <taxon>Neopterygii</taxon>
        <taxon>Teleostei</taxon>
        <taxon>Ostariophysi</taxon>
        <taxon>Characiformes</taxon>
        <taxon>Characoidei</taxon>
        <taxon>Pygocentrus</taxon>
    </lineage>
</organism>
<keyword evidence="3 5" id="KW-1133">Transmembrane helix</keyword>
<proteinExistence type="predicted"/>
<reference evidence="7" key="3">
    <citation type="submission" date="2025-09" db="UniProtKB">
        <authorList>
            <consortium name="Ensembl"/>
        </authorList>
    </citation>
    <scope>IDENTIFICATION</scope>
</reference>
<feature type="transmembrane region" description="Helical" evidence="5">
    <location>
        <begin position="387"/>
        <end position="408"/>
    </location>
</feature>
<accession>A0A3B4CQ96</accession>
<feature type="transmembrane region" description="Helical" evidence="5">
    <location>
        <begin position="122"/>
        <end position="140"/>
    </location>
</feature>
<dbReference type="InterPro" id="IPR012858">
    <property type="entry name" value="DC_STAMP-like"/>
</dbReference>
<feature type="transmembrane region" description="Helical" evidence="5">
    <location>
        <begin position="80"/>
        <end position="102"/>
    </location>
</feature>
<evidence type="ECO:0000256" key="5">
    <source>
        <dbReference type="SAM" id="Phobius"/>
    </source>
</evidence>
<feature type="transmembrane region" description="Helical" evidence="5">
    <location>
        <begin position="235"/>
        <end position="256"/>
    </location>
</feature>
<evidence type="ECO:0000313" key="7">
    <source>
        <dbReference type="Ensembl" id="ENSPNAP00000012724.2"/>
    </source>
</evidence>
<dbReference type="OMA" id="NAYSKPC"/>
<feature type="transmembrane region" description="Helical" evidence="5">
    <location>
        <begin position="308"/>
        <end position="327"/>
    </location>
</feature>
<protein>
    <recommendedName>
        <fullName evidence="6">Dendritic cell-specific transmembrane protein-like domain-containing protein</fullName>
    </recommendedName>
</protein>
<dbReference type="Pfam" id="PF07782">
    <property type="entry name" value="DC_STAMP"/>
    <property type="match status" value="1"/>
</dbReference>
<evidence type="ECO:0000256" key="3">
    <source>
        <dbReference type="ARBA" id="ARBA00022989"/>
    </source>
</evidence>
<dbReference type="AlphaFoldDB" id="A0A3B4CQ96"/>
<feature type="transmembrane region" description="Helical" evidence="5">
    <location>
        <begin position="49"/>
        <end position="73"/>
    </location>
</feature>
<sequence length="448" mass="50569">MSLWKCFAFIYLFEINYFFRMSAKQRLALIMPFVWNAYSKPCPSSAFEMLTLILLCVLISSTISTLLFVWMVFSLAYTHFVAGIVTGVSACVMLVLLILVHPVRCVVTVTVPSLGTKQGRKIILSTALLYAITSCVPNITNNMARSLHMMKCSAGNITHSMLESSNVPKAALRDIRNNLAALPSIGSRDYFFNLESDVDVKDMEKRLSQVSESVKADLALLHSTVSQISQIVKKIIAALFVVLMIGSSVVYVNGYLTHIKHDNVYQSHQLMEALQRVSGDVTLPRSYKKKLVKTSGARMSAREVKRGLWGLLALLIYALMCGIMLGLDHFVYRSLQSLLAWASDIPDIQATVHVQMTVSTTLTILTYFMKLSDHFSTECNTTQCNSIMQSICLIVLILRLLSLLLVFARRLRRKVCASFYRRREEQRTQYLLWKILDKRERPEGSDDS</sequence>
<reference evidence="7 8" key="1">
    <citation type="submission" date="2020-10" db="EMBL/GenBank/DDBJ databases">
        <title>Pygocentrus nattereri (red-bellied piranha) genome, fPygNat1, primary haplotype.</title>
        <authorList>
            <person name="Myers G."/>
            <person name="Meyer A."/>
            <person name="Karagic N."/>
            <person name="Pippel M."/>
            <person name="Winkler S."/>
            <person name="Tracey A."/>
            <person name="Wood J."/>
            <person name="Formenti G."/>
            <person name="Howe K."/>
            <person name="Fedrigo O."/>
            <person name="Jarvis E.D."/>
        </authorList>
    </citation>
    <scope>NUCLEOTIDE SEQUENCE [LARGE SCALE GENOMIC DNA]</scope>
</reference>
<evidence type="ECO:0000256" key="2">
    <source>
        <dbReference type="ARBA" id="ARBA00022692"/>
    </source>
</evidence>
<dbReference type="GeneTree" id="ENSGT00940000153269"/>
<evidence type="ECO:0000256" key="1">
    <source>
        <dbReference type="ARBA" id="ARBA00004141"/>
    </source>
</evidence>
<dbReference type="PANTHER" id="PTHR21041:SF3">
    <property type="entry name" value="OSTEOCLAST STIMULATORY TRANSMEMBRANE PROTEIN"/>
    <property type="match status" value="1"/>
</dbReference>
<evidence type="ECO:0000313" key="8">
    <source>
        <dbReference type="Proteomes" id="UP001501920"/>
    </source>
</evidence>
<reference evidence="7" key="2">
    <citation type="submission" date="2025-08" db="UniProtKB">
        <authorList>
            <consortium name="Ensembl"/>
        </authorList>
    </citation>
    <scope>IDENTIFICATION</scope>
</reference>
<keyword evidence="2 5" id="KW-0812">Transmembrane</keyword>
<keyword evidence="4 5" id="KW-0472">Membrane</keyword>
<keyword evidence="8" id="KW-1185">Reference proteome</keyword>
<dbReference type="Proteomes" id="UP001501920">
    <property type="component" value="Chromosome 5"/>
</dbReference>
<feature type="domain" description="Dendritic cell-specific transmembrane protein-like" evidence="6">
    <location>
        <begin position="261"/>
        <end position="431"/>
    </location>
</feature>
<evidence type="ECO:0000259" key="6">
    <source>
        <dbReference type="Pfam" id="PF07782"/>
    </source>
</evidence>
<evidence type="ECO:0000256" key="4">
    <source>
        <dbReference type="ARBA" id="ARBA00023136"/>
    </source>
</evidence>